<organism evidence="10 11">
    <name type="scientific">Ligilactobacillus ceti DSM 22408</name>
    <dbReference type="NCBI Taxonomy" id="1122146"/>
    <lineage>
        <taxon>Bacteria</taxon>
        <taxon>Bacillati</taxon>
        <taxon>Bacillota</taxon>
        <taxon>Bacilli</taxon>
        <taxon>Lactobacillales</taxon>
        <taxon>Lactobacillaceae</taxon>
        <taxon>Ligilactobacillus</taxon>
    </lineage>
</organism>
<feature type="domain" description="Single-stranded-DNA-specific exonuclease RecJ C-terminal" evidence="8">
    <location>
        <begin position="575"/>
        <end position="770"/>
    </location>
</feature>
<dbReference type="PANTHER" id="PTHR30255:SF2">
    <property type="entry name" value="SINGLE-STRANDED-DNA-SPECIFIC EXONUCLEASE RECJ"/>
    <property type="match status" value="1"/>
</dbReference>
<dbReference type="GO" id="GO:0003676">
    <property type="term" value="F:nucleic acid binding"/>
    <property type="evidence" value="ECO:0007669"/>
    <property type="project" value="InterPro"/>
</dbReference>
<evidence type="ECO:0000256" key="4">
    <source>
        <dbReference type="ARBA" id="ARBA00022801"/>
    </source>
</evidence>
<dbReference type="Pfam" id="PF01368">
    <property type="entry name" value="DHH"/>
    <property type="match status" value="1"/>
</dbReference>
<comment type="similarity">
    <text evidence="1">Belongs to the RecJ family.</text>
</comment>
<dbReference type="GO" id="GO:0008409">
    <property type="term" value="F:5'-3' exonuclease activity"/>
    <property type="evidence" value="ECO:0007669"/>
    <property type="project" value="InterPro"/>
</dbReference>
<accession>A0A0R2KGR6</accession>
<dbReference type="eggNOG" id="COG0608">
    <property type="taxonomic scope" value="Bacteria"/>
</dbReference>
<dbReference type="Pfam" id="PF02272">
    <property type="entry name" value="DHHA1"/>
    <property type="match status" value="1"/>
</dbReference>
<reference evidence="10 11" key="1">
    <citation type="journal article" date="2015" name="Genome Announc.">
        <title>Expanding the biotechnology potential of lactobacilli through comparative genomics of 213 strains and associated genera.</title>
        <authorList>
            <person name="Sun Z."/>
            <person name="Harris H.M."/>
            <person name="McCann A."/>
            <person name="Guo C."/>
            <person name="Argimon S."/>
            <person name="Zhang W."/>
            <person name="Yang X."/>
            <person name="Jeffery I.B."/>
            <person name="Cooney J.C."/>
            <person name="Kagawa T.F."/>
            <person name="Liu W."/>
            <person name="Song Y."/>
            <person name="Salvetti E."/>
            <person name="Wrobel A."/>
            <person name="Rasinkangas P."/>
            <person name="Parkhill J."/>
            <person name="Rea M.C."/>
            <person name="O'Sullivan O."/>
            <person name="Ritari J."/>
            <person name="Douillard F.P."/>
            <person name="Paul Ross R."/>
            <person name="Yang R."/>
            <person name="Briner A.E."/>
            <person name="Felis G.E."/>
            <person name="de Vos W.M."/>
            <person name="Barrangou R."/>
            <person name="Klaenhammer T.R."/>
            <person name="Caufield P.W."/>
            <person name="Cui Y."/>
            <person name="Zhang H."/>
            <person name="O'Toole P.W."/>
        </authorList>
    </citation>
    <scope>NUCLEOTIDE SEQUENCE [LARGE SCALE GENOMIC DNA]</scope>
    <source>
        <strain evidence="10 11">DSM 22408</strain>
    </source>
</reference>
<dbReference type="InterPro" id="IPR051673">
    <property type="entry name" value="SSDNA_exonuclease_RecJ"/>
</dbReference>
<evidence type="ECO:0000313" key="10">
    <source>
        <dbReference type="EMBL" id="KRN88559.1"/>
    </source>
</evidence>
<dbReference type="OrthoDB" id="9809852at2"/>
<dbReference type="PATRIC" id="fig|1122146.4.peg.538"/>
<evidence type="ECO:0000256" key="2">
    <source>
        <dbReference type="ARBA" id="ARBA00019841"/>
    </source>
</evidence>
<evidence type="ECO:0000259" key="7">
    <source>
        <dbReference type="Pfam" id="PF02272"/>
    </source>
</evidence>
<evidence type="ECO:0000256" key="5">
    <source>
        <dbReference type="ARBA" id="ARBA00022839"/>
    </source>
</evidence>
<evidence type="ECO:0000259" key="9">
    <source>
        <dbReference type="Pfam" id="PF17768"/>
    </source>
</evidence>
<evidence type="ECO:0000256" key="1">
    <source>
        <dbReference type="ARBA" id="ARBA00005915"/>
    </source>
</evidence>
<sequence length="777" mass="87157">MLVVKQKYNWQTSTKSDQALITELAQATDLSPVLCELLVQKGYQTPEAIQKFIQPSEKNLYDPYLMHDMAVGVERIRQAIYEQEKIVIYGDYDADGITSTSVMYETLEQLGAVVEYYIPDRFTDGYGPNKAVYQYLIDMGAQLIITVDNGVSGAEAISYAKSRGVDVVVTDHHELPQELPTDAVAIIHPRHPQGEYPFGDLAGVGVAFKVATALLEGPPSDLLDLVAIGTVADLVSLTDENRALVKFGINALQNTYRSGLLALFAKGQIEQATIDEVAIGFKLAPRLNALGRMESGQIGVELLTSLDDERVEEIAEHVQTLNNQRIEIVDAITQAALQQAQQQSDHLINVVWQENWHEGVLGIVASRLVEATNKPTLVLNYDPEKELLKGSGRSVAGFNLYQGLDPHRDLLTSFGGHHMACGLTVAKDQIENLIAILEEEAQKQELTTEQKSDLQLAGDLTLAEVDLDLLAEIEKLKPYGTDNEQPYFAFHDYRIEQAQIVGKNQNCLRLMLSATNQQKITAIGFSLPDATLQKIVQQPNGTKIVGSLNKNVWKNNVSAQIMLKDVAYEGIYFNDLREQPLTTQSFQQPGTYLFFDTKKYQALKQQVPTAENLVLAQQVIQQGETITTEQLTIVDLPADLTEIAQVLPMFQTKELSLYGYHQEKVYLMPMPTREDFSKLYRFVMSQTDFNLRTDLTKLENYLKIKKELLIFMIKVFFEVGFVRIEDGLMTGNKNASYHKLETTTAYRQRLSQIEVQELLLQKQSNEIAAFLGQYLNK</sequence>
<evidence type="ECO:0000259" key="8">
    <source>
        <dbReference type="Pfam" id="PF10141"/>
    </source>
</evidence>
<dbReference type="InterPro" id="IPR004610">
    <property type="entry name" value="RecJ"/>
</dbReference>
<dbReference type="InterPro" id="IPR041122">
    <property type="entry name" value="RecJ_OB"/>
</dbReference>
<dbReference type="AlphaFoldDB" id="A0A0R2KGR6"/>
<dbReference type="Gene3D" id="3.90.1640.30">
    <property type="match status" value="1"/>
</dbReference>
<keyword evidence="4" id="KW-0378">Hydrolase</keyword>
<feature type="domain" description="DDH" evidence="6">
    <location>
        <begin position="85"/>
        <end position="230"/>
    </location>
</feature>
<comment type="caution">
    <text evidence="10">The sequence shown here is derived from an EMBL/GenBank/DDBJ whole genome shotgun (WGS) entry which is preliminary data.</text>
</comment>
<dbReference type="Gene3D" id="3.10.310.30">
    <property type="match status" value="1"/>
</dbReference>
<dbReference type="InterPro" id="IPR018779">
    <property type="entry name" value="RecJ_C"/>
</dbReference>
<dbReference type="Pfam" id="PF10141">
    <property type="entry name" value="ssDNA-exonuc_C"/>
    <property type="match status" value="1"/>
</dbReference>
<gene>
    <name evidence="10" type="ORF">IV53_GL000524</name>
</gene>
<dbReference type="GO" id="GO:0006310">
    <property type="term" value="P:DNA recombination"/>
    <property type="evidence" value="ECO:0007669"/>
    <property type="project" value="InterPro"/>
</dbReference>
<evidence type="ECO:0000259" key="6">
    <source>
        <dbReference type="Pfam" id="PF01368"/>
    </source>
</evidence>
<keyword evidence="3" id="KW-0540">Nuclease</keyword>
<protein>
    <recommendedName>
        <fullName evidence="2">Single-stranded-DNA-specific exonuclease RecJ</fullName>
    </recommendedName>
</protein>
<feature type="domain" description="DHHA1" evidence="7">
    <location>
        <begin position="350"/>
        <end position="442"/>
    </location>
</feature>
<dbReference type="STRING" id="1122146.IV53_GL000524"/>
<evidence type="ECO:0000313" key="11">
    <source>
        <dbReference type="Proteomes" id="UP000051500"/>
    </source>
</evidence>
<dbReference type="InterPro" id="IPR001667">
    <property type="entry name" value="DDH_dom"/>
</dbReference>
<feature type="domain" description="RecJ OB" evidence="9">
    <location>
        <begin position="458"/>
        <end position="565"/>
    </location>
</feature>
<dbReference type="NCBIfam" id="TIGR00644">
    <property type="entry name" value="recJ"/>
    <property type="match status" value="1"/>
</dbReference>
<dbReference type="GO" id="GO:0006281">
    <property type="term" value="P:DNA repair"/>
    <property type="evidence" value="ECO:0007669"/>
    <property type="project" value="InterPro"/>
</dbReference>
<name>A0A0R2KGR6_9LACO</name>
<dbReference type="Proteomes" id="UP000051500">
    <property type="component" value="Unassembled WGS sequence"/>
</dbReference>
<dbReference type="SUPFAM" id="SSF64182">
    <property type="entry name" value="DHH phosphoesterases"/>
    <property type="match status" value="1"/>
</dbReference>
<dbReference type="PANTHER" id="PTHR30255">
    <property type="entry name" value="SINGLE-STRANDED-DNA-SPECIFIC EXONUCLEASE RECJ"/>
    <property type="match status" value="1"/>
</dbReference>
<evidence type="ECO:0000256" key="3">
    <source>
        <dbReference type="ARBA" id="ARBA00022722"/>
    </source>
</evidence>
<dbReference type="InterPro" id="IPR038763">
    <property type="entry name" value="DHH_sf"/>
</dbReference>
<dbReference type="EMBL" id="JQBZ01000025">
    <property type="protein sequence ID" value="KRN88559.1"/>
    <property type="molecule type" value="Genomic_DNA"/>
</dbReference>
<keyword evidence="5 10" id="KW-0269">Exonuclease</keyword>
<dbReference type="InterPro" id="IPR003156">
    <property type="entry name" value="DHHA1_dom"/>
</dbReference>
<keyword evidence="11" id="KW-1185">Reference proteome</keyword>
<dbReference type="Pfam" id="PF17768">
    <property type="entry name" value="RecJ_OB"/>
    <property type="match status" value="1"/>
</dbReference>
<proteinExistence type="inferred from homology"/>